<sequence>MLKAKNIHKSYGQLQILKGVDLEVGQGEIVTIVGASGAGKSTLLNILGTLDRPDSGKLYIDNAEVGGLNNKSLSAFRNQRIGFIFQFHHLLGEFDAIENVCIPAFIAGTARKEAEGRATELLQLLGLGDRLNHKPNELSGGEQQRVAVARALINNPSIIFADEPSGNLDSANSLDLHKLFISLRKEFNQTFVIVTHNQDLADMSDRVVSMKDGLIV</sequence>
<dbReference type="PANTHER" id="PTHR42798:SF7">
    <property type="entry name" value="ALPHA-D-RIBOSE 1-METHYLPHOSPHONATE 5-TRIPHOSPHATE SYNTHASE SUBUNIT PHNL"/>
    <property type="match status" value="1"/>
</dbReference>
<dbReference type="GO" id="GO:0089705">
    <property type="term" value="P:protein localization to outer membrane"/>
    <property type="evidence" value="ECO:0007669"/>
    <property type="project" value="UniProtKB-ARBA"/>
</dbReference>
<name>A0A223NWQ1_9SPHI</name>
<evidence type="ECO:0000256" key="5">
    <source>
        <dbReference type="ARBA" id="ARBA00022840"/>
    </source>
</evidence>
<keyword evidence="9" id="KW-0449">Lipoprotein</keyword>
<evidence type="ECO:0000256" key="1">
    <source>
        <dbReference type="ARBA" id="ARBA00005417"/>
    </source>
</evidence>
<dbReference type="CDD" id="cd03255">
    <property type="entry name" value="ABC_MJ0796_LolCDE_FtsE"/>
    <property type="match status" value="1"/>
</dbReference>
<keyword evidence="7" id="KW-0472">Membrane</keyword>
<dbReference type="RefSeq" id="WP_094570675.1">
    <property type="nucleotide sequence ID" value="NZ_CP022743.1"/>
</dbReference>
<organism evidence="9 10">
    <name type="scientific">Mucilaginibacter xinganensis</name>
    <dbReference type="NCBI Taxonomy" id="1234841"/>
    <lineage>
        <taxon>Bacteria</taxon>
        <taxon>Pseudomonadati</taxon>
        <taxon>Bacteroidota</taxon>
        <taxon>Sphingobacteriia</taxon>
        <taxon>Sphingobacteriales</taxon>
        <taxon>Sphingobacteriaceae</taxon>
        <taxon>Mucilaginibacter</taxon>
    </lineage>
</organism>
<dbReference type="InterPro" id="IPR027417">
    <property type="entry name" value="P-loop_NTPase"/>
</dbReference>
<reference evidence="9 10" key="1">
    <citation type="submission" date="2017-08" db="EMBL/GenBank/DDBJ databases">
        <title>Complete genome sequence of Mucilaginibacter sp. strain BJC16-A31.</title>
        <authorList>
            <consortium name="Henan University of Science and Technology"/>
            <person name="You X."/>
        </authorList>
    </citation>
    <scope>NUCLEOTIDE SEQUENCE [LARGE SCALE GENOMIC DNA]</scope>
    <source>
        <strain evidence="9 10">BJC16-A31</strain>
    </source>
</reference>
<dbReference type="InterPro" id="IPR003439">
    <property type="entry name" value="ABC_transporter-like_ATP-bd"/>
</dbReference>
<dbReference type="PROSITE" id="PS50893">
    <property type="entry name" value="ABC_TRANSPORTER_2"/>
    <property type="match status" value="1"/>
</dbReference>
<dbReference type="Pfam" id="PF00005">
    <property type="entry name" value="ABC_tran"/>
    <property type="match status" value="1"/>
</dbReference>
<dbReference type="PROSITE" id="PS00211">
    <property type="entry name" value="ABC_TRANSPORTER_1"/>
    <property type="match status" value="1"/>
</dbReference>
<dbReference type="KEGG" id="muc:MuYL_2422"/>
<dbReference type="GO" id="GO:0016887">
    <property type="term" value="F:ATP hydrolysis activity"/>
    <property type="evidence" value="ECO:0007669"/>
    <property type="project" value="InterPro"/>
</dbReference>
<keyword evidence="6" id="KW-1278">Translocase</keyword>
<dbReference type="GO" id="GO:0005524">
    <property type="term" value="F:ATP binding"/>
    <property type="evidence" value="ECO:0007669"/>
    <property type="project" value="UniProtKB-KW"/>
</dbReference>
<dbReference type="InterPro" id="IPR003593">
    <property type="entry name" value="AAA+_ATPase"/>
</dbReference>
<dbReference type="SUPFAM" id="SSF52540">
    <property type="entry name" value="P-loop containing nucleoside triphosphate hydrolases"/>
    <property type="match status" value="1"/>
</dbReference>
<dbReference type="SMART" id="SM00382">
    <property type="entry name" value="AAA"/>
    <property type="match status" value="1"/>
</dbReference>
<evidence type="ECO:0000256" key="4">
    <source>
        <dbReference type="ARBA" id="ARBA00022741"/>
    </source>
</evidence>
<evidence type="ECO:0000259" key="8">
    <source>
        <dbReference type="PROSITE" id="PS50893"/>
    </source>
</evidence>
<proteinExistence type="inferred from homology"/>
<dbReference type="AlphaFoldDB" id="A0A223NWQ1"/>
<dbReference type="FunFam" id="3.40.50.300:FF:000230">
    <property type="entry name" value="Lipoprotein-releasing system ATP-binding protein LolD"/>
    <property type="match status" value="1"/>
</dbReference>
<evidence type="ECO:0000313" key="9">
    <source>
        <dbReference type="EMBL" id="ASU34309.1"/>
    </source>
</evidence>
<keyword evidence="4" id="KW-0547">Nucleotide-binding</keyword>
<gene>
    <name evidence="9" type="ORF">MuYL_2422</name>
</gene>
<protein>
    <submittedName>
        <fullName evidence="9">Lipoprotein ABC transporter ATP-binding protein</fullName>
    </submittedName>
</protein>
<evidence type="ECO:0000256" key="6">
    <source>
        <dbReference type="ARBA" id="ARBA00022967"/>
    </source>
</evidence>
<keyword evidence="3" id="KW-1003">Cell membrane</keyword>
<feature type="domain" description="ABC transporter" evidence="8">
    <location>
        <begin position="2"/>
        <end position="216"/>
    </location>
</feature>
<keyword evidence="2" id="KW-0813">Transport</keyword>
<evidence type="ECO:0000256" key="3">
    <source>
        <dbReference type="ARBA" id="ARBA00022475"/>
    </source>
</evidence>
<dbReference type="Gene3D" id="3.40.50.300">
    <property type="entry name" value="P-loop containing nucleotide triphosphate hydrolases"/>
    <property type="match status" value="1"/>
</dbReference>
<evidence type="ECO:0000256" key="7">
    <source>
        <dbReference type="ARBA" id="ARBA00023136"/>
    </source>
</evidence>
<dbReference type="InterPro" id="IPR017871">
    <property type="entry name" value="ABC_transporter-like_CS"/>
</dbReference>
<evidence type="ECO:0000256" key="2">
    <source>
        <dbReference type="ARBA" id="ARBA00022448"/>
    </source>
</evidence>
<keyword evidence="5 9" id="KW-0067">ATP-binding</keyword>
<comment type="similarity">
    <text evidence="1">Belongs to the ABC transporter superfamily.</text>
</comment>
<accession>A0A223NWQ1</accession>
<dbReference type="PANTHER" id="PTHR42798">
    <property type="entry name" value="LIPOPROTEIN-RELEASING SYSTEM ATP-BINDING PROTEIN LOLD"/>
    <property type="match status" value="1"/>
</dbReference>
<dbReference type="OrthoDB" id="9782239at2"/>
<dbReference type="EMBL" id="CP022743">
    <property type="protein sequence ID" value="ASU34309.1"/>
    <property type="molecule type" value="Genomic_DNA"/>
</dbReference>
<keyword evidence="10" id="KW-1185">Reference proteome</keyword>
<evidence type="ECO:0000313" key="10">
    <source>
        <dbReference type="Proteomes" id="UP000215002"/>
    </source>
</evidence>
<dbReference type="Proteomes" id="UP000215002">
    <property type="component" value="Chromosome"/>
</dbReference>
<dbReference type="GO" id="GO:0044874">
    <property type="term" value="P:lipoprotein localization to outer membrane"/>
    <property type="evidence" value="ECO:0007669"/>
    <property type="project" value="UniProtKB-ARBA"/>
</dbReference>
<dbReference type="InterPro" id="IPR017911">
    <property type="entry name" value="MacB-like_ATP-bd"/>
</dbReference>